<gene>
    <name evidence="2" type="ORF">CICLE_v10013256mg</name>
</gene>
<organism evidence="2 3">
    <name type="scientific">Citrus clementina</name>
    <name type="common">Clementine</name>
    <name type="synonym">Citrus deliciosa x Citrus sinensis</name>
    <dbReference type="NCBI Taxonomy" id="85681"/>
    <lineage>
        <taxon>Eukaryota</taxon>
        <taxon>Viridiplantae</taxon>
        <taxon>Streptophyta</taxon>
        <taxon>Embryophyta</taxon>
        <taxon>Tracheophyta</taxon>
        <taxon>Spermatophyta</taxon>
        <taxon>Magnoliopsida</taxon>
        <taxon>eudicotyledons</taxon>
        <taxon>Gunneridae</taxon>
        <taxon>Pentapetalae</taxon>
        <taxon>rosids</taxon>
        <taxon>malvids</taxon>
        <taxon>Sapindales</taxon>
        <taxon>Rutaceae</taxon>
        <taxon>Aurantioideae</taxon>
        <taxon>Citrus</taxon>
    </lineage>
</organism>
<keyword evidence="1" id="KW-0472">Membrane</keyword>
<sequence>MKSHRLGDCLLFNPRMISRFPNPIYHRFLFNSCLEDTIEKDVCIHRYMYFLIINIICFCCVQIPTFSEYKINSY</sequence>
<dbReference type="Proteomes" id="UP000030687">
    <property type="component" value="Unassembled WGS sequence"/>
</dbReference>
<evidence type="ECO:0000313" key="2">
    <source>
        <dbReference type="EMBL" id="ESR42762.1"/>
    </source>
</evidence>
<proteinExistence type="predicted"/>
<keyword evidence="1" id="KW-1133">Transmembrane helix</keyword>
<dbReference type="InParanoid" id="V4SQ03"/>
<reference evidence="2 3" key="1">
    <citation type="submission" date="2013-10" db="EMBL/GenBank/DDBJ databases">
        <authorList>
            <consortium name="International Citrus Genome Consortium"/>
            <person name="Jenkins J."/>
            <person name="Schmutz J."/>
            <person name="Prochnik S."/>
            <person name="Rokhsar D."/>
            <person name="Gmitter F."/>
            <person name="Ollitrault P."/>
            <person name="Machado M."/>
            <person name="Talon M."/>
            <person name="Wincker P."/>
            <person name="Jaillon O."/>
            <person name="Morgante M."/>
        </authorList>
    </citation>
    <scope>NUCLEOTIDE SEQUENCE</scope>
    <source>
        <strain evidence="3">cv. Clemenules</strain>
    </source>
</reference>
<protein>
    <submittedName>
        <fullName evidence="2">Uncharacterized protein</fullName>
    </submittedName>
</protein>
<evidence type="ECO:0000256" key="1">
    <source>
        <dbReference type="SAM" id="Phobius"/>
    </source>
</evidence>
<dbReference type="Gramene" id="ESR42762">
    <property type="protein sequence ID" value="ESR42762"/>
    <property type="gene ID" value="CICLE_v10013256mg"/>
</dbReference>
<feature type="transmembrane region" description="Helical" evidence="1">
    <location>
        <begin position="47"/>
        <end position="66"/>
    </location>
</feature>
<dbReference type="KEGG" id="cic:CICLE_v10013256mg"/>
<name>V4SQ03_CITCL</name>
<dbReference type="AlphaFoldDB" id="V4SQ03"/>
<keyword evidence="1" id="KW-0812">Transmembrane</keyword>
<dbReference type="EMBL" id="KI536861">
    <property type="protein sequence ID" value="ESR42762.1"/>
    <property type="molecule type" value="Genomic_DNA"/>
</dbReference>
<evidence type="ECO:0000313" key="3">
    <source>
        <dbReference type="Proteomes" id="UP000030687"/>
    </source>
</evidence>
<keyword evidence="3" id="KW-1185">Reference proteome</keyword>
<accession>V4SQ03</accession>